<organism evidence="1">
    <name type="scientific">Pyrodinium bahamense</name>
    <dbReference type="NCBI Taxonomy" id="73915"/>
    <lineage>
        <taxon>Eukaryota</taxon>
        <taxon>Sar</taxon>
        <taxon>Alveolata</taxon>
        <taxon>Dinophyceae</taxon>
        <taxon>Gonyaulacales</taxon>
        <taxon>Pyrocystaceae</taxon>
        <taxon>Pyrodinium</taxon>
    </lineage>
</organism>
<name>A0A7S0B689_9DINO</name>
<proteinExistence type="predicted"/>
<gene>
    <name evidence="1" type="ORF">PBAH0796_LOCUS27743</name>
</gene>
<dbReference type="EMBL" id="HBEG01045650">
    <property type="protein sequence ID" value="CAD8384055.1"/>
    <property type="molecule type" value="Transcribed_RNA"/>
</dbReference>
<evidence type="ECO:0000313" key="1">
    <source>
        <dbReference type="EMBL" id="CAD8384055.1"/>
    </source>
</evidence>
<protein>
    <submittedName>
        <fullName evidence="1">Uncharacterized protein</fullName>
    </submittedName>
</protein>
<dbReference type="AlphaFoldDB" id="A0A7S0B689"/>
<sequence>MSEGGAPPARVISPPKLPCASPVGELVCPLGETMDPRLTTPAWPAAAVSEGDFRRAPPPSADVIGGLSQIDTWAWEMGSEAGSVPSAWSKATSRQTGHSTARSISSATGDGLIPGLVDGQRLSTVKPASVPTTGGKVVVSLRKEVPQGYWDTLSIVLVNLPVQVTLKPTGIKKGKKLCVEVPAGMKPDDYDVRLKFGEKIIQGSIPLCIRDGDDAGDMEEDEDA</sequence>
<accession>A0A7S0B689</accession>
<reference evidence="1" key="1">
    <citation type="submission" date="2021-01" db="EMBL/GenBank/DDBJ databases">
        <authorList>
            <person name="Corre E."/>
            <person name="Pelletier E."/>
            <person name="Niang G."/>
            <person name="Scheremetjew M."/>
            <person name="Finn R."/>
            <person name="Kale V."/>
            <person name="Holt S."/>
            <person name="Cochrane G."/>
            <person name="Meng A."/>
            <person name="Brown T."/>
            <person name="Cohen L."/>
        </authorList>
    </citation>
    <scope>NUCLEOTIDE SEQUENCE</scope>
    <source>
        <strain evidence="1">Pbaha01</strain>
    </source>
</reference>